<protein>
    <submittedName>
        <fullName evidence="1">MFS transporter</fullName>
    </submittedName>
</protein>
<dbReference type="EMBL" id="CP107551">
    <property type="protein sequence ID" value="UYP19540.1"/>
    <property type="molecule type" value="Genomic_DNA"/>
</dbReference>
<organism evidence="1 2">
    <name type="scientific">Rhodococcus sacchari</name>
    <dbReference type="NCBI Taxonomy" id="2962047"/>
    <lineage>
        <taxon>Bacteria</taxon>
        <taxon>Bacillati</taxon>
        <taxon>Actinomycetota</taxon>
        <taxon>Actinomycetes</taxon>
        <taxon>Mycobacteriales</taxon>
        <taxon>Nocardiaceae</taxon>
        <taxon>Rhodococcus</taxon>
    </lineage>
</organism>
<accession>A0ACD4DHV8</accession>
<gene>
    <name evidence="1" type="ORF">OED52_02940</name>
</gene>
<proteinExistence type="predicted"/>
<dbReference type="Proteomes" id="UP001156484">
    <property type="component" value="Chromosome"/>
</dbReference>
<name>A0ACD4DHV8_9NOCA</name>
<evidence type="ECO:0000313" key="2">
    <source>
        <dbReference type="Proteomes" id="UP001156484"/>
    </source>
</evidence>
<reference evidence="1" key="1">
    <citation type="submission" date="2022-10" db="EMBL/GenBank/DDBJ databases">
        <title>Rhodococcus ferula Z13 complete genome.</title>
        <authorList>
            <person name="Long X."/>
            <person name="Zang M."/>
        </authorList>
    </citation>
    <scope>NUCLEOTIDE SEQUENCE</scope>
    <source>
        <strain evidence="1">Z13</strain>
    </source>
</reference>
<evidence type="ECO:0000313" key="1">
    <source>
        <dbReference type="EMBL" id="UYP19540.1"/>
    </source>
</evidence>
<keyword evidence="2" id="KW-1185">Reference proteome</keyword>
<sequence>MPVDPAISSLRLRRRGLCAVFFLPGWAIASWVSRTPAVRDLLGASIAEMGMILLGLSIGSMTGILLSGRLVTRFGTRPIIAVSTAAVAVAMPIVGIAAAAGLAPAVAAGLALFGIGMGLCEVAINIEGSALERVTGGSFLPTLQGWYSLGTLIGALTGMFLTARNLPVLWHLMLVGAAVGIVLTWAIRTVPEGTGRRARSSRPQHASGGRALPRDPRLWAIGFVAMATALAEGTATDWLPLLMVDGHGFGDTIGSAVFALFAATMTVGRFSGAVLVERFGHTRVLAVSAALAAMGMAVVGFTGDPLVVAAVVVWGLGTALGVPVALSAAGRSGDRPEARVALTSAMAYLAFLVGPPVIGLMGDAVGLRAALLVPIVVVAAAVLCTPSAAPGRRTRERPGQVDQTSGTDASPV</sequence>